<dbReference type="SUPFAM" id="SSF55347">
    <property type="entry name" value="Glyceraldehyde-3-phosphate dehydrogenase-like, C-terminal domain"/>
    <property type="match status" value="1"/>
</dbReference>
<organism evidence="3 4">
    <name type="scientific">Amaricoccus macauensis</name>
    <dbReference type="NCBI Taxonomy" id="57001"/>
    <lineage>
        <taxon>Bacteria</taxon>
        <taxon>Pseudomonadati</taxon>
        <taxon>Pseudomonadota</taxon>
        <taxon>Alphaproteobacteria</taxon>
        <taxon>Rhodobacterales</taxon>
        <taxon>Paracoccaceae</taxon>
        <taxon>Amaricoccus</taxon>
    </lineage>
</organism>
<feature type="domain" description="Gfo/Idh/MocA-like oxidoreductase N-terminal" evidence="1">
    <location>
        <begin position="2"/>
        <end position="117"/>
    </location>
</feature>
<dbReference type="InterPro" id="IPR000683">
    <property type="entry name" value="Gfo/Idh/MocA-like_OxRdtase_N"/>
</dbReference>
<sequence>MKLALFGVGHWHAGMHAAAARVADAEIVAAWDPASERATEFASAHRCPAVETIDEALALRPDLAVVMGRPAEMMALAGRFVGEQLPVLVEKPVGVSGAVLRPLAEAAERAGAFVAVALAHRVGPLPGEVRVLGQAGRLGALSHSRFCLINGPPERYVKDGCGWVLDAAVSGGGALRNLGLHGVDAFLGLAGEQDVAVEHVTFGRPLQGTPVEDYALVVLRAADGAMGIVEAGYTFASMTGGSFEWRVSAKNATLIDTGDRLRVATLDDGETRELAATPLGRRYDALMADTIDRVRSRRRPVVSLMDHWRAMDLIDRCYAGGG</sequence>
<dbReference type="PANTHER" id="PTHR43708">
    <property type="entry name" value="CONSERVED EXPRESSED OXIDOREDUCTASE (EUROFUNG)"/>
    <property type="match status" value="1"/>
</dbReference>
<protein>
    <submittedName>
        <fullName evidence="3">Putative dehydrogenase</fullName>
    </submittedName>
</protein>
<dbReference type="Pfam" id="PF22725">
    <property type="entry name" value="GFO_IDH_MocA_C3"/>
    <property type="match status" value="1"/>
</dbReference>
<evidence type="ECO:0000313" key="3">
    <source>
        <dbReference type="EMBL" id="MBB5224490.1"/>
    </source>
</evidence>
<dbReference type="InterPro" id="IPR055170">
    <property type="entry name" value="GFO_IDH_MocA-like_dom"/>
</dbReference>
<dbReference type="RefSeq" id="WP_184155274.1">
    <property type="nucleotide sequence ID" value="NZ_JACHFM010000008.1"/>
</dbReference>
<dbReference type="AlphaFoldDB" id="A0A840SUQ1"/>
<evidence type="ECO:0000259" key="1">
    <source>
        <dbReference type="Pfam" id="PF01408"/>
    </source>
</evidence>
<dbReference type="InterPro" id="IPR051317">
    <property type="entry name" value="Gfo/Idh/MocA_oxidoreduct"/>
</dbReference>
<comment type="caution">
    <text evidence="3">The sequence shown here is derived from an EMBL/GenBank/DDBJ whole genome shotgun (WGS) entry which is preliminary data.</text>
</comment>
<evidence type="ECO:0000313" key="4">
    <source>
        <dbReference type="Proteomes" id="UP000549457"/>
    </source>
</evidence>
<dbReference type="Proteomes" id="UP000549457">
    <property type="component" value="Unassembled WGS sequence"/>
</dbReference>
<dbReference type="PANTHER" id="PTHR43708:SF8">
    <property type="entry name" value="OXIDOREDUCTASE"/>
    <property type="match status" value="1"/>
</dbReference>
<gene>
    <name evidence="3" type="ORF">HNP73_004461</name>
</gene>
<reference evidence="3 4" key="1">
    <citation type="submission" date="2020-08" db="EMBL/GenBank/DDBJ databases">
        <title>Genomic Encyclopedia of Type Strains, Phase IV (KMG-IV): sequencing the most valuable type-strain genomes for metagenomic binning, comparative biology and taxonomic classification.</title>
        <authorList>
            <person name="Goeker M."/>
        </authorList>
    </citation>
    <scope>NUCLEOTIDE SEQUENCE [LARGE SCALE GENOMIC DNA]</scope>
    <source>
        <strain evidence="3 4">DSM 101730</strain>
    </source>
</reference>
<dbReference type="Gene3D" id="3.30.360.10">
    <property type="entry name" value="Dihydrodipicolinate Reductase, domain 2"/>
    <property type="match status" value="1"/>
</dbReference>
<name>A0A840SUQ1_9RHOB</name>
<evidence type="ECO:0000259" key="2">
    <source>
        <dbReference type="Pfam" id="PF22725"/>
    </source>
</evidence>
<dbReference type="Pfam" id="PF01408">
    <property type="entry name" value="GFO_IDH_MocA"/>
    <property type="match status" value="1"/>
</dbReference>
<dbReference type="Gene3D" id="3.40.50.720">
    <property type="entry name" value="NAD(P)-binding Rossmann-like Domain"/>
    <property type="match status" value="1"/>
</dbReference>
<accession>A0A840SUQ1</accession>
<proteinExistence type="predicted"/>
<feature type="domain" description="GFO/IDH/MocA-like oxidoreductase" evidence="2">
    <location>
        <begin position="129"/>
        <end position="239"/>
    </location>
</feature>
<keyword evidence="4" id="KW-1185">Reference proteome</keyword>
<dbReference type="SUPFAM" id="SSF51735">
    <property type="entry name" value="NAD(P)-binding Rossmann-fold domains"/>
    <property type="match status" value="1"/>
</dbReference>
<dbReference type="GO" id="GO:0000166">
    <property type="term" value="F:nucleotide binding"/>
    <property type="evidence" value="ECO:0007669"/>
    <property type="project" value="InterPro"/>
</dbReference>
<dbReference type="EMBL" id="JACHFM010000008">
    <property type="protein sequence ID" value="MBB5224490.1"/>
    <property type="molecule type" value="Genomic_DNA"/>
</dbReference>
<dbReference type="InterPro" id="IPR036291">
    <property type="entry name" value="NAD(P)-bd_dom_sf"/>
</dbReference>